<dbReference type="GO" id="GO:0005886">
    <property type="term" value="C:plasma membrane"/>
    <property type="evidence" value="ECO:0007669"/>
    <property type="project" value="UniProtKB-SubCell"/>
</dbReference>
<dbReference type="Proteomes" id="UP000885779">
    <property type="component" value="Unassembled WGS sequence"/>
</dbReference>
<dbReference type="EMBL" id="DRQG01000151">
    <property type="protein sequence ID" value="HGY57272.1"/>
    <property type="molecule type" value="Genomic_DNA"/>
</dbReference>
<dbReference type="Pfam" id="PF01098">
    <property type="entry name" value="FTSW_RODA_SPOVE"/>
    <property type="match status" value="2"/>
</dbReference>
<feature type="transmembrane region" description="Helical" evidence="6">
    <location>
        <begin position="164"/>
        <end position="189"/>
    </location>
</feature>
<proteinExistence type="inferred from homology"/>
<dbReference type="AlphaFoldDB" id="A0A7V4WX61"/>
<comment type="subcellular location">
    <subcellularLocation>
        <location evidence="6">Cell membrane</location>
        <topology evidence="6">Multi-pass membrane protein</topology>
    </subcellularLocation>
    <subcellularLocation>
        <location evidence="1">Membrane</location>
        <topology evidence="1">Multi-pass membrane protein</topology>
    </subcellularLocation>
</comment>
<organism evidence="7">
    <name type="scientific">Caldithrix abyssi</name>
    <dbReference type="NCBI Taxonomy" id="187145"/>
    <lineage>
        <taxon>Bacteria</taxon>
        <taxon>Pseudomonadati</taxon>
        <taxon>Calditrichota</taxon>
        <taxon>Calditrichia</taxon>
        <taxon>Calditrichales</taxon>
        <taxon>Calditrichaceae</taxon>
        <taxon>Caldithrix</taxon>
    </lineage>
</organism>
<dbReference type="HAMAP" id="MF_02079">
    <property type="entry name" value="PGT_RodA"/>
    <property type="match status" value="1"/>
</dbReference>
<reference evidence="7" key="1">
    <citation type="journal article" date="2020" name="mSystems">
        <title>Genome- and Community-Level Interaction Insights into Carbon Utilization and Element Cycling Functions of Hydrothermarchaeota in Hydrothermal Sediment.</title>
        <authorList>
            <person name="Zhou Z."/>
            <person name="Liu Y."/>
            <person name="Xu W."/>
            <person name="Pan J."/>
            <person name="Luo Z.H."/>
            <person name="Li M."/>
        </authorList>
    </citation>
    <scope>NUCLEOTIDE SEQUENCE [LARGE SCALE GENOMIC DNA]</scope>
    <source>
        <strain evidence="7">HyVt-577</strain>
    </source>
</reference>
<protein>
    <recommendedName>
        <fullName evidence="6">Peptidoglycan glycosyltransferase RodA</fullName>
        <shortName evidence="6">PGT</shortName>
        <ecNumber evidence="6">2.4.99.28</ecNumber>
    </recommendedName>
    <alternativeName>
        <fullName evidence="6">Cell elongation protein RodA</fullName>
    </alternativeName>
    <alternativeName>
        <fullName evidence="6">Cell wall polymerase</fullName>
    </alternativeName>
    <alternativeName>
        <fullName evidence="6">Peptidoglycan polymerase</fullName>
        <shortName evidence="6">PG polymerase</shortName>
    </alternativeName>
</protein>
<comment type="caution">
    <text evidence="7">The sequence shown here is derived from an EMBL/GenBank/DDBJ whole genome shotgun (WGS) entry which is preliminary data.</text>
</comment>
<dbReference type="GO" id="GO:0015648">
    <property type="term" value="F:lipid-linked peptidoglycan transporter activity"/>
    <property type="evidence" value="ECO:0007669"/>
    <property type="project" value="TreeGrafter"/>
</dbReference>
<dbReference type="NCBIfam" id="TIGR02210">
    <property type="entry name" value="rodA_shape"/>
    <property type="match status" value="1"/>
</dbReference>
<feature type="transmembrane region" description="Helical" evidence="6">
    <location>
        <begin position="311"/>
        <end position="331"/>
    </location>
</feature>
<dbReference type="PANTHER" id="PTHR30474">
    <property type="entry name" value="CELL CYCLE PROTEIN"/>
    <property type="match status" value="1"/>
</dbReference>
<dbReference type="GO" id="GO:0009252">
    <property type="term" value="P:peptidoglycan biosynthetic process"/>
    <property type="evidence" value="ECO:0007669"/>
    <property type="project" value="UniProtKB-UniRule"/>
</dbReference>
<comment type="pathway">
    <text evidence="6">Cell wall biogenesis; peptidoglycan biosynthesis.</text>
</comment>
<keyword evidence="6" id="KW-0808">Transferase</keyword>
<dbReference type="NCBIfam" id="NF037961">
    <property type="entry name" value="RodA_shape"/>
    <property type="match status" value="1"/>
</dbReference>
<feature type="transmembrane region" description="Helical" evidence="6">
    <location>
        <begin position="220"/>
        <end position="239"/>
    </location>
</feature>
<keyword evidence="5 6" id="KW-0472">Membrane</keyword>
<feature type="transmembrane region" description="Helical" evidence="6">
    <location>
        <begin position="343"/>
        <end position="365"/>
    </location>
</feature>
<evidence type="ECO:0000313" key="7">
    <source>
        <dbReference type="EMBL" id="HGY57272.1"/>
    </source>
</evidence>
<dbReference type="GO" id="GO:0008360">
    <property type="term" value="P:regulation of cell shape"/>
    <property type="evidence" value="ECO:0007669"/>
    <property type="project" value="UniProtKB-KW"/>
</dbReference>
<comment type="function">
    <text evidence="6">Peptidoglycan polymerase that is essential for cell wall elongation.</text>
</comment>
<dbReference type="InterPro" id="IPR001182">
    <property type="entry name" value="FtsW/RodA"/>
</dbReference>
<evidence type="ECO:0000256" key="2">
    <source>
        <dbReference type="ARBA" id="ARBA00022692"/>
    </source>
</evidence>
<dbReference type="UniPathway" id="UPA00219"/>
<accession>A0A7V4WX61</accession>
<dbReference type="GO" id="GO:0071555">
    <property type="term" value="P:cell wall organization"/>
    <property type="evidence" value="ECO:0007669"/>
    <property type="project" value="UniProtKB-KW"/>
</dbReference>
<dbReference type="EC" id="2.4.99.28" evidence="6"/>
<feature type="transmembrane region" description="Helical" evidence="6">
    <location>
        <begin position="72"/>
        <end position="90"/>
    </location>
</feature>
<keyword evidence="6" id="KW-0573">Peptidoglycan synthesis</keyword>
<evidence type="ECO:0000256" key="4">
    <source>
        <dbReference type="ARBA" id="ARBA00022989"/>
    </source>
</evidence>
<keyword evidence="2 6" id="KW-0812">Transmembrane</keyword>
<evidence type="ECO:0000256" key="5">
    <source>
        <dbReference type="ARBA" id="ARBA00023136"/>
    </source>
</evidence>
<keyword evidence="3 6" id="KW-0133">Cell shape</keyword>
<feature type="transmembrane region" description="Helical" evidence="6">
    <location>
        <begin position="134"/>
        <end position="152"/>
    </location>
</feature>
<comment type="similarity">
    <text evidence="6">Belongs to the SEDS family. MrdB/RodA subfamily.</text>
</comment>
<keyword evidence="6" id="KW-1003">Cell membrane</keyword>
<keyword evidence="6" id="KW-0961">Cell wall biogenesis/degradation</keyword>
<dbReference type="GO" id="GO:0032153">
    <property type="term" value="C:cell division site"/>
    <property type="evidence" value="ECO:0007669"/>
    <property type="project" value="TreeGrafter"/>
</dbReference>
<feature type="transmembrane region" description="Helical" evidence="6">
    <location>
        <begin position="377"/>
        <end position="395"/>
    </location>
</feature>
<feature type="transmembrane region" description="Helical" evidence="6">
    <location>
        <begin position="195"/>
        <end position="213"/>
    </location>
</feature>
<dbReference type="GO" id="GO:0051301">
    <property type="term" value="P:cell division"/>
    <property type="evidence" value="ECO:0007669"/>
    <property type="project" value="InterPro"/>
</dbReference>
<dbReference type="GO" id="GO:0008955">
    <property type="term" value="F:peptidoglycan glycosyltransferase activity"/>
    <property type="evidence" value="ECO:0007669"/>
    <property type="project" value="UniProtKB-UniRule"/>
</dbReference>
<keyword evidence="6" id="KW-0328">Glycosyltransferase</keyword>
<dbReference type="PANTHER" id="PTHR30474:SF1">
    <property type="entry name" value="PEPTIDOGLYCAN GLYCOSYLTRANSFERASE MRDB"/>
    <property type="match status" value="1"/>
</dbReference>
<feature type="transmembrane region" description="Helical" evidence="6">
    <location>
        <begin position="46"/>
        <end position="66"/>
    </location>
</feature>
<keyword evidence="4 6" id="KW-1133">Transmembrane helix</keyword>
<gene>
    <name evidence="6 7" type="primary">rodA</name>
    <name evidence="7" type="ORF">ENK44_16310</name>
</gene>
<dbReference type="InterPro" id="IPR011923">
    <property type="entry name" value="RodA/MrdB"/>
</dbReference>
<feature type="transmembrane region" description="Helical" evidence="6">
    <location>
        <begin position="12"/>
        <end position="34"/>
    </location>
</feature>
<evidence type="ECO:0000256" key="1">
    <source>
        <dbReference type="ARBA" id="ARBA00004141"/>
    </source>
</evidence>
<evidence type="ECO:0000256" key="6">
    <source>
        <dbReference type="HAMAP-Rule" id="MF_02079"/>
    </source>
</evidence>
<evidence type="ECO:0000256" key="3">
    <source>
        <dbReference type="ARBA" id="ARBA00022960"/>
    </source>
</evidence>
<comment type="catalytic activity">
    <reaction evidence="6">
        <text>[GlcNAc-(1-&gt;4)-Mur2Ac(oyl-L-Ala-gamma-D-Glu-L-Lys-D-Ala-D-Ala)](n)-di-trans,octa-cis-undecaprenyl diphosphate + beta-D-GlcNAc-(1-&gt;4)-Mur2Ac(oyl-L-Ala-gamma-D-Glu-L-Lys-D-Ala-D-Ala)-di-trans,octa-cis-undecaprenyl diphosphate = [GlcNAc-(1-&gt;4)-Mur2Ac(oyl-L-Ala-gamma-D-Glu-L-Lys-D-Ala-D-Ala)](n+1)-di-trans,octa-cis-undecaprenyl diphosphate + di-trans,octa-cis-undecaprenyl diphosphate + H(+)</text>
        <dbReference type="Rhea" id="RHEA:23708"/>
        <dbReference type="Rhea" id="RHEA-COMP:9602"/>
        <dbReference type="Rhea" id="RHEA-COMP:9603"/>
        <dbReference type="ChEBI" id="CHEBI:15378"/>
        <dbReference type="ChEBI" id="CHEBI:58405"/>
        <dbReference type="ChEBI" id="CHEBI:60033"/>
        <dbReference type="ChEBI" id="CHEBI:78435"/>
        <dbReference type="EC" id="2.4.99.28"/>
    </reaction>
</comment>
<sequence>MMSNTIFKKIDWILILLSAFLLIIGLMAIYSATFATHGSEYFSRQLIIATIGFIGMLMMAFIPFRWLQRMSFLFYFVSLILLFLIFLIGTKGYGAERWIVLAGIKLQPAELAKIATIMAVAAYVADYNVNVNRFRHFIVVAILVFLPMLLIARQPDLGTSLVFLALFIPLLYWAGLNWFALFILVAPVITLIVSFNFYAFLVWMIVVSAILFLSGRKPVILASIFAFHIAVGLFTPVMWNQLRPYQQKRLLTFANPESDPHGAGYQIIQSKVAIGSGGLWGKGYLNGTQTQLKFLPAQHTDFIFSVIGEEWGFTGVLLILGLLLLLLLYLLHLAVQVRSTFASLTLVGIATVLFFHIFVNIGMTVGLAPVTGLPLPFISYGGSFLAVTLLMMGLAHNFSANRYQR</sequence>
<name>A0A7V4WX61_CALAY</name>